<keyword evidence="2" id="KW-1185">Reference proteome</keyword>
<reference evidence="1 2" key="1">
    <citation type="submission" date="2019-05" db="EMBL/GenBank/DDBJ databases">
        <title>Another draft genome of Portunus trituberculatus and its Hox gene families provides insights of decapod evolution.</title>
        <authorList>
            <person name="Jeong J.-H."/>
            <person name="Song I."/>
            <person name="Kim S."/>
            <person name="Choi T."/>
            <person name="Kim D."/>
            <person name="Ryu S."/>
            <person name="Kim W."/>
        </authorList>
    </citation>
    <scope>NUCLEOTIDE SEQUENCE [LARGE SCALE GENOMIC DNA]</scope>
    <source>
        <tissue evidence="1">Muscle</tissue>
    </source>
</reference>
<dbReference type="Proteomes" id="UP000324222">
    <property type="component" value="Unassembled WGS sequence"/>
</dbReference>
<protein>
    <submittedName>
        <fullName evidence="1">Uncharacterized protein</fullName>
    </submittedName>
</protein>
<gene>
    <name evidence="1" type="ORF">E2C01_016538</name>
</gene>
<proteinExistence type="predicted"/>
<evidence type="ECO:0000313" key="1">
    <source>
        <dbReference type="EMBL" id="MPC23488.1"/>
    </source>
</evidence>
<accession>A0A5B7DPV8</accession>
<sequence length="94" mass="10245">MNEDLGTEEGEKGDLSFLISLPAGRKTIHSGGRAMPTLTYSRKMVLFNQVLHSRHPFASLPPALASRSVYDALPVTMRGAAGSFEELSLLSQRK</sequence>
<comment type="caution">
    <text evidence="1">The sequence shown here is derived from an EMBL/GenBank/DDBJ whole genome shotgun (WGS) entry which is preliminary data.</text>
</comment>
<name>A0A5B7DPV8_PORTR</name>
<dbReference type="EMBL" id="VSRR010001211">
    <property type="protein sequence ID" value="MPC23488.1"/>
    <property type="molecule type" value="Genomic_DNA"/>
</dbReference>
<evidence type="ECO:0000313" key="2">
    <source>
        <dbReference type="Proteomes" id="UP000324222"/>
    </source>
</evidence>
<organism evidence="1 2">
    <name type="scientific">Portunus trituberculatus</name>
    <name type="common">Swimming crab</name>
    <name type="synonym">Neptunus trituberculatus</name>
    <dbReference type="NCBI Taxonomy" id="210409"/>
    <lineage>
        <taxon>Eukaryota</taxon>
        <taxon>Metazoa</taxon>
        <taxon>Ecdysozoa</taxon>
        <taxon>Arthropoda</taxon>
        <taxon>Crustacea</taxon>
        <taxon>Multicrustacea</taxon>
        <taxon>Malacostraca</taxon>
        <taxon>Eumalacostraca</taxon>
        <taxon>Eucarida</taxon>
        <taxon>Decapoda</taxon>
        <taxon>Pleocyemata</taxon>
        <taxon>Brachyura</taxon>
        <taxon>Eubrachyura</taxon>
        <taxon>Portunoidea</taxon>
        <taxon>Portunidae</taxon>
        <taxon>Portuninae</taxon>
        <taxon>Portunus</taxon>
    </lineage>
</organism>
<dbReference type="AlphaFoldDB" id="A0A5B7DPV8"/>